<evidence type="ECO:0000313" key="2">
    <source>
        <dbReference type="WBParaSite" id="PS1159_v2.g23235.t1"/>
    </source>
</evidence>
<sequence length="234" mass="27421">MYHKNEPEKFNPAKWAKFKGPEKLQNIGTCSIYEGELSLCLMIEEMLINHASLLKLNIVNKDHVQGIDESADTPLLKRLIYRAIMVAEEKKTVFKTVGLNYSEEHLKNGREYKRIRRSDPVLVAKDREVVSTKFYAKSIEARQPSYKSRNQKKKANYMKKMDYVVAPIRNAYNMFQMGFFARYNKELKLNADRKQSQEDARRHTRDMKGFELFQDNYGAAYGIVLENEAAIRQY</sequence>
<dbReference type="Proteomes" id="UP000887580">
    <property type="component" value="Unplaced"/>
</dbReference>
<proteinExistence type="predicted"/>
<dbReference type="WBParaSite" id="PS1159_v2.g23235.t1">
    <property type="protein sequence ID" value="PS1159_v2.g23235.t1"/>
    <property type="gene ID" value="PS1159_v2.g23235"/>
</dbReference>
<reference evidence="2" key="1">
    <citation type="submission" date="2022-11" db="UniProtKB">
        <authorList>
            <consortium name="WormBaseParasite"/>
        </authorList>
    </citation>
    <scope>IDENTIFICATION</scope>
</reference>
<name>A0AC35G2U4_9BILA</name>
<organism evidence="1 2">
    <name type="scientific">Panagrolaimus sp. PS1159</name>
    <dbReference type="NCBI Taxonomy" id="55785"/>
    <lineage>
        <taxon>Eukaryota</taxon>
        <taxon>Metazoa</taxon>
        <taxon>Ecdysozoa</taxon>
        <taxon>Nematoda</taxon>
        <taxon>Chromadorea</taxon>
        <taxon>Rhabditida</taxon>
        <taxon>Tylenchina</taxon>
        <taxon>Panagrolaimomorpha</taxon>
        <taxon>Panagrolaimoidea</taxon>
        <taxon>Panagrolaimidae</taxon>
        <taxon>Panagrolaimus</taxon>
    </lineage>
</organism>
<evidence type="ECO:0000313" key="1">
    <source>
        <dbReference type="Proteomes" id="UP000887580"/>
    </source>
</evidence>
<protein>
    <submittedName>
        <fullName evidence="2">Uncharacterized protein</fullName>
    </submittedName>
</protein>
<accession>A0AC35G2U4</accession>